<dbReference type="FunFam" id="3.40.50.1820:FF:000161">
    <property type="entry name" value="Epoxide hydrolase"/>
    <property type="match status" value="2"/>
</dbReference>
<gene>
    <name evidence="9" type="ORF">STAS_31621</name>
</gene>
<protein>
    <recommendedName>
        <fullName evidence="2">soluble epoxide hydrolase</fullName>
        <ecNumber evidence="2">3.3.2.10</ecNumber>
    </recommendedName>
</protein>
<comment type="similarity">
    <text evidence="4">Belongs to the AB hydrolase superfamily. Epoxide hydrolase family.</text>
</comment>
<reference evidence="10" key="1">
    <citation type="journal article" date="2019" name="Curr. Biol.">
        <title>Genome Sequence of Striga asiatica Provides Insight into the Evolution of Plant Parasitism.</title>
        <authorList>
            <person name="Yoshida S."/>
            <person name="Kim S."/>
            <person name="Wafula E.K."/>
            <person name="Tanskanen J."/>
            <person name="Kim Y.M."/>
            <person name="Honaas L."/>
            <person name="Yang Z."/>
            <person name="Spallek T."/>
            <person name="Conn C.E."/>
            <person name="Ichihashi Y."/>
            <person name="Cheong K."/>
            <person name="Cui S."/>
            <person name="Der J.P."/>
            <person name="Gundlach H."/>
            <person name="Jiao Y."/>
            <person name="Hori C."/>
            <person name="Ishida J.K."/>
            <person name="Kasahara H."/>
            <person name="Kiba T."/>
            <person name="Kim M.S."/>
            <person name="Koo N."/>
            <person name="Laohavisit A."/>
            <person name="Lee Y.H."/>
            <person name="Lumba S."/>
            <person name="McCourt P."/>
            <person name="Mortimer J.C."/>
            <person name="Mutuku J.M."/>
            <person name="Nomura T."/>
            <person name="Sasaki-Sekimoto Y."/>
            <person name="Seto Y."/>
            <person name="Wang Y."/>
            <person name="Wakatake T."/>
            <person name="Sakakibara H."/>
            <person name="Demura T."/>
            <person name="Yamaguchi S."/>
            <person name="Yoneyama K."/>
            <person name="Manabe R.I."/>
            <person name="Nelson D.C."/>
            <person name="Schulman A.H."/>
            <person name="Timko M.P."/>
            <person name="dePamphilis C.W."/>
            <person name="Choi D."/>
            <person name="Shirasu K."/>
        </authorList>
    </citation>
    <scope>NUCLEOTIDE SEQUENCE [LARGE SCALE GENOMIC DNA]</scope>
    <source>
        <strain evidence="10">cv. UVA1</strain>
    </source>
</reference>
<evidence type="ECO:0000259" key="8">
    <source>
        <dbReference type="Pfam" id="PF00561"/>
    </source>
</evidence>
<dbReference type="PRINTS" id="PR00111">
    <property type="entry name" value="ABHYDROLASE"/>
</dbReference>
<comment type="caution">
    <text evidence="9">The sequence shown here is derived from an EMBL/GenBank/DDBJ whole genome shotgun (WGS) entry which is preliminary data.</text>
</comment>
<dbReference type="EMBL" id="BKCP01010848">
    <property type="protein sequence ID" value="GER54064.1"/>
    <property type="molecule type" value="Genomic_DNA"/>
</dbReference>
<organism evidence="9 10">
    <name type="scientific">Striga asiatica</name>
    <name type="common">Asiatic witchweed</name>
    <name type="synonym">Buchnera asiatica</name>
    <dbReference type="NCBI Taxonomy" id="4170"/>
    <lineage>
        <taxon>Eukaryota</taxon>
        <taxon>Viridiplantae</taxon>
        <taxon>Streptophyta</taxon>
        <taxon>Embryophyta</taxon>
        <taxon>Tracheophyta</taxon>
        <taxon>Spermatophyta</taxon>
        <taxon>Magnoliopsida</taxon>
        <taxon>eudicotyledons</taxon>
        <taxon>Gunneridae</taxon>
        <taxon>Pentapetalae</taxon>
        <taxon>asterids</taxon>
        <taxon>lamiids</taxon>
        <taxon>Lamiales</taxon>
        <taxon>Orobanchaceae</taxon>
        <taxon>Buchnereae</taxon>
        <taxon>Striga</taxon>
    </lineage>
</organism>
<evidence type="ECO:0000313" key="10">
    <source>
        <dbReference type="Proteomes" id="UP000325081"/>
    </source>
</evidence>
<dbReference type="InterPro" id="IPR029058">
    <property type="entry name" value="AB_hydrolase_fold"/>
</dbReference>
<evidence type="ECO:0000256" key="1">
    <source>
        <dbReference type="ARBA" id="ARBA00004721"/>
    </source>
</evidence>
<feature type="domain" description="AB hydrolase-1" evidence="8">
    <location>
        <begin position="333"/>
        <end position="438"/>
    </location>
</feature>
<evidence type="ECO:0000256" key="7">
    <source>
        <dbReference type="ARBA" id="ARBA00093212"/>
    </source>
</evidence>
<comment type="catalytic activity">
    <reaction evidence="7">
        <text>(24S)-24,25-epoxycucurbitadienol + H2O = (24R)-24,25-dihydroxycucurbitadienol</text>
        <dbReference type="Rhea" id="RHEA:81855"/>
        <dbReference type="ChEBI" id="CHEBI:15377"/>
        <dbReference type="ChEBI" id="CHEBI:229949"/>
        <dbReference type="ChEBI" id="CHEBI:229950"/>
    </reaction>
    <physiologicalReaction direction="left-to-right" evidence="7">
        <dbReference type="Rhea" id="RHEA:81856"/>
    </physiologicalReaction>
</comment>
<dbReference type="OrthoDB" id="7130006at2759"/>
<keyword evidence="3 9" id="KW-0378">Hydrolase</keyword>
<dbReference type="Gene3D" id="3.40.50.1820">
    <property type="entry name" value="alpha/beta hydrolase"/>
    <property type="match status" value="2"/>
</dbReference>
<feature type="domain" description="AB hydrolase-1" evidence="8">
    <location>
        <begin position="28"/>
        <end position="141"/>
    </location>
</feature>
<dbReference type="SUPFAM" id="SSF53474">
    <property type="entry name" value="alpha/beta-Hydrolases"/>
    <property type="match status" value="2"/>
</dbReference>
<dbReference type="EC" id="3.3.2.10" evidence="2"/>
<dbReference type="InterPro" id="IPR000639">
    <property type="entry name" value="Epox_hydrolase-like"/>
</dbReference>
<comment type="pathway">
    <text evidence="1">Secondary metabolite biosynthesis; terpenoid biosynthesis.</text>
</comment>
<evidence type="ECO:0000256" key="6">
    <source>
        <dbReference type="ARBA" id="ARBA00058358"/>
    </source>
</evidence>
<evidence type="ECO:0000256" key="3">
    <source>
        <dbReference type="ARBA" id="ARBA00022801"/>
    </source>
</evidence>
<dbReference type="GO" id="GO:0004301">
    <property type="term" value="F:epoxide hydrolase activity"/>
    <property type="evidence" value="ECO:0007669"/>
    <property type="project" value="UniProtKB-EC"/>
</dbReference>
<dbReference type="PANTHER" id="PTHR43329">
    <property type="entry name" value="EPOXIDE HYDROLASE"/>
    <property type="match status" value="1"/>
</dbReference>
<name>A0A5A7RCN8_STRAF</name>
<dbReference type="AlphaFoldDB" id="A0A5A7RCN8"/>
<dbReference type="InterPro" id="IPR000073">
    <property type="entry name" value="AB_hydrolase_1"/>
</dbReference>
<comment type="catalytic activity">
    <reaction evidence="5">
        <text>an epoxide + H2O = an ethanediol</text>
        <dbReference type="Rhea" id="RHEA:19037"/>
        <dbReference type="ChEBI" id="CHEBI:15377"/>
        <dbReference type="ChEBI" id="CHEBI:32955"/>
        <dbReference type="ChEBI" id="CHEBI:140594"/>
        <dbReference type="EC" id="3.3.2.10"/>
    </reaction>
    <physiologicalReaction direction="left-to-right" evidence="5">
        <dbReference type="Rhea" id="RHEA:19038"/>
    </physiologicalReaction>
</comment>
<dbReference type="Proteomes" id="UP000325081">
    <property type="component" value="Unassembled WGS sequence"/>
</dbReference>
<evidence type="ECO:0000256" key="5">
    <source>
        <dbReference type="ARBA" id="ARBA00051067"/>
    </source>
</evidence>
<sequence>MEEQIVHKQVKVNGIDMHVAELGGGDAAILFIHGFPELWYSWRHQMRHLSTKGYRTIAPDLRGYGDTKGAPPFAAAYTVLHVVGDLVALLDELGMEKVFLVGHDWGAIIAWWFCLLRPDRVKALVNSSVIFQPRNPLLKTIQGYRQAFGDGFYMCRFQEAGQAEAAFASTDTANVITTFLCMRNPKPLAIPPEVDMGLLFKAPPPPLPSWLTHQDIDYYASKFEKTGFTGGLNYYRAMDLSWELTAPWTGAQVQVPVKFLVGDLDLAYHFPGVKDFIESGGFKKFVPLLEQVVILKSRREMEEEQKIRHKKVKVNGIDMHVAELGGGGPASGAILFLHGFPELWYSWRHQMRHLSARGYRTIAPDLRGYGDTEGAPPSAAAYTVLHVVGDLVALLDALGLEKVFLVGHDWGANIAWWFCLLRPDRVKALVNSSVVFRPRNPLLSSVENYRNVLGDSFYICRFQKPGEAEAAFASTDTATVIRTFLTTLKPEPLVIPTEMGMDTLFKAPLPPLPSWLTQQDINYYASKFEKSGFTGGLNYYRAMDMSWELTAPWTGAEVRVPVKFLVGDQDLTYHFPGVKEFIESGGFKKFVPLLEEVVVMDGVGHFLNQEKADEFSQHVYDFISKF</sequence>
<keyword evidence="10" id="KW-1185">Reference proteome</keyword>
<dbReference type="Pfam" id="PF00561">
    <property type="entry name" value="Abhydrolase_1"/>
    <property type="match status" value="2"/>
</dbReference>
<evidence type="ECO:0000256" key="4">
    <source>
        <dbReference type="ARBA" id="ARBA00038334"/>
    </source>
</evidence>
<comment type="function">
    <text evidence="6">Epoxide hydrolase involved in the biosynthesis of cucurbitacin and mogroside tetracyclic triterpene natural products (e.g. siamenoside I and mogrosides IV, V and VI). Cucurbitacins have cytotoxic properties and exhibit deterrent taste as a defense barrier against herbivores. Mogrosides are nonsugar highly oxygenated compounds used as high-intensity zero-calorie sweeteners; they also possess pharmacological properties such as regulating immunity, lowering blood sugar and lipid levels, protecting the liver, and acting as antioxidants and antitumor agents. Catalyzes the hydrolysis of aromatic epoxide-containing substrates, such as the conversion of 24,25-epoxycucurbitadienol to 24,25-dihydroxycucurbitadienol.</text>
</comment>
<evidence type="ECO:0000313" key="9">
    <source>
        <dbReference type="EMBL" id="GER54064.1"/>
    </source>
</evidence>
<proteinExistence type="inferred from homology"/>
<accession>A0A5A7RCN8</accession>
<dbReference type="PRINTS" id="PR00412">
    <property type="entry name" value="EPOXHYDRLASE"/>
</dbReference>
<evidence type="ECO:0000256" key="2">
    <source>
        <dbReference type="ARBA" id="ARBA00013006"/>
    </source>
</evidence>